<evidence type="ECO:0000313" key="2">
    <source>
        <dbReference type="EMBL" id="KJE23100.1"/>
    </source>
</evidence>
<accession>A0A0D8BGB0</accession>
<reference evidence="2 3" key="2">
    <citation type="journal article" date="2016" name="Genome Announc.">
        <title>Permanent Draft Genome Sequences for Two Variants of Frankia sp. Strain CpI1, the First Frankia Strain Isolated from Root Nodules of Comptonia peregrina.</title>
        <authorList>
            <person name="Oshone R."/>
            <person name="Hurst S.G.IV."/>
            <person name="Abebe-Akele F."/>
            <person name="Simpson S."/>
            <person name="Morris K."/>
            <person name="Thomas W.K."/>
            <person name="Tisa L.S."/>
        </authorList>
    </citation>
    <scope>NUCLEOTIDE SEQUENCE [LARGE SCALE GENOMIC DNA]</scope>
    <source>
        <strain evidence="3">CpI1-S</strain>
    </source>
</reference>
<gene>
    <name evidence="2" type="ORF">FF36_02528</name>
</gene>
<dbReference type="AlphaFoldDB" id="A0A0D8BGB0"/>
<reference evidence="3" key="1">
    <citation type="submission" date="2015-02" db="EMBL/GenBank/DDBJ databases">
        <title>Draft Genome of Frankia sp. CpI1-S.</title>
        <authorList>
            <person name="Oshone R.T."/>
            <person name="Ngom M."/>
            <person name="Ghodhbane-Gtari F."/>
            <person name="Gtari M."/>
            <person name="Morris K."/>
            <person name="Thomas K."/>
            <person name="Sen A."/>
            <person name="Tisa L.S."/>
        </authorList>
    </citation>
    <scope>NUCLEOTIDE SEQUENCE [LARGE SCALE GENOMIC DNA]</scope>
    <source>
        <strain evidence="3">CpI1-S</strain>
    </source>
</reference>
<protein>
    <submittedName>
        <fullName evidence="2">Uncharacterized protein</fullName>
    </submittedName>
</protein>
<proteinExistence type="predicted"/>
<comment type="caution">
    <text evidence="2">The sequence shown here is derived from an EMBL/GenBank/DDBJ whole genome shotgun (WGS) entry which is preliminary data.</text>
</comment>
<feature type="region of interest" description="Disordered" evidence="1">
    <location>
        <begin position="36"/>
        <end position="81"/>
    </location>
</feature>
<evidence type="ECO:0000313" key="3">
    <source>
        <dbReference type="Proteomes" id="UP000032545"/>
    </source>
</evidence>
<name>A0A0D8BGB0_9ACTN</name>
<keyword evidence="3" id="KW-1185">Reference proteome</keyword>
<organism evidence="2 3">
    <name type="scientific">Frankia torreyi</name>
    <dbReference type="NCBI Taxonomy" id="1856"/>
    <lineage>
        <taxon>Bacteria</taxon>
        <taxon>Bacillati</taxon>
        <taxon>Actinomycetota</taxon>
        <taxon>Actinomycetes</taxon>
        <taxon>Frankiales</taxon>
        <taxon>Frankiaceae</taxon>
        <taxon>Frankia</taxon>
    </lineage>
</organism>
<dbReference type="Proteomes" id="UP000032545">
    <property type="component" value="Unassembled WGS sequence"/>
</dbReference>
<sequence length="81" mass="8379">MRVCLLVYARCIAGGDEAARRRIDAALAAEAGTADVVPAARPPRSGPRIGHGEPDTTGPGRLQPDTSPHSANDVPAPELEL</sequence>
<evidence type="ECO:0000256" key="1">
    <source>
        <dbReference type="SAM" id="MobiDB-lite"/>
    </source>
</evidence>
<dbReference type="EMBL" id="JYFN01000016">
    <property type="protein sequence ID" value="KJE23100.1"/>
    <property type="molecule type" value="Genomic_DNA"/>
</dbReference>
<dbReference type="PATRIC" id="fig|1502723.3.peg.1628"/>